<dbReference type="Pfam" id="PF00438">
    <property type="entry name" value="S-AdoMet_synt_N"/>
    <property type="match status" value="1"/>
</dbReference>
<organism evidence="16">
    <name type="scientific">Siphoviridae sp. ct1SN28</name>
    <dbReference type="NCBI Taxonomy" id="2825308"/>
    <lineage>
        <taxon>Viruses</taxon>
        <taxon>Duplodnaviria</taxon>
        <taxon>Heunggongvirae</taxon>
        <taxon>Uroviricota</taxon>
        <taxon>Caudoviricetes</taxon>
    </lineage>
</organism>
<evidence type="ECO:0000259" key="15">
    <source>
        <dbReference type="Pfam" id="PF02773"/>
    </source>
</evidence>
<evidence type="ECO:0000256" key="1">
    <source>
        <dbReference type="ARBA" id="ARBA00001946"/>
    </source>
</evidence>
<feature type="domain" description="S-adenosylmethionine synthetase C-terminal" evidence="15">
    <location>
        <begin position="211"/>
        <end position="358"/>
    </location>
</feature>
<dbReference type="PROSITE" id="PS00377">
    <property type="entry name" value="ADOMET_SYNTHASE_2"/>
    <property type="match status" value="1"/>
</dbReference>
<dbReference type="InterPro" id="IPR022629">
    <property type="entry name" value="S-AdoMet_synt_central"/>
</dbReference>
<keyword evidence="11" id="KW-0460">Magnesium</keyword>
<dbReference type="SUPFAM" id="SSF55973">
    <property type="entry name" value="S-adenosylmethionine synthetase"/>
    <property type="match status" value="3"/>
</dbReference>
<dbReference type="EMBL" id="BK015910">
    <property type="protein sequence ID" value="DAF84816.1"/>
    <property type="molecule type" value="Genomic_DNA"/>
</dbReference>
<dbReference type="PANTHER" id="PTHR11964">
    <property type="entry name" value="S-ADENOSYLMETHIONINE SYNTHETASE"/>
    <property type="match status" value="1"/>
</dbReference>
<keyword evidence="9" id="KW-0547">Nucleotide-binding</keyword>
<dbReference type="InterPro" id="IPR022630">
    <property type="entry name" value="S-AdoMet_synt_C"/>
</dbReference>
<sequence>MKRTAEFVTPKHPDKLADQIADRILDFFLKEDENARVAVEVLAGHGAIHIIGEVTVAGYDSQEVSDITLEVVREFLKEEGIKEPLIDIRLAAQSGEIAAGVDAGGAGDQGIIYGMATKETANTGEYMSLDYCLARSLCRFIYEQGYKEDGKTQVTVDDGKITTIVASFANTTREDLERLIKEWLRTNPYEYDKTAEPEILANPAGDWSKSGWEADTGLTGRKLAVDNYGGACPCGGGAFSGKDPSKTDRSAAYKARQIALTLLRQATIDNAAKETIRPVIVHVRLAYAIGKAEPVDATAIIAWEDGTTTYCELKDLELYNFDTTPRGIIKALNLTKVKYEPTARWGAFGRPELQLPWEEIDNGQSS</sequence>
<feature type="domain" description="S-adenosylmethionine synthetase N-terminal" evidence="13">
    <location>
        <begin position="4"/>
        <end position="81"/>
    </location>
</feature>
<evidence type="ECO:0000259" key="13">
    <source>
        <dbReference type="Pfam" id="PF00438"/>
    </source>
</evidence>
<protein>
    <recommendedName>
        <fullName evidence="5">methionine adenosyltransferase</fullName>
        <ecNumber evidence="5">2.5.1.6</ecNumber>
    </recommendedName>
</protein>
<comment type="pathway">
    <text evidence="3">Amino-acid biosynthesis; S-adenosyl-L-methionine biosynthesis; S-adenosyl-L-methionine from L-methionine: step 1/1.</text>
</comment>
<feature type="domain" description="S-adenosylmethionine synthetase central" evidence="14">
    <location>
        <begin position="105"/>
        <end position="206"/>
    </location>
</feature>
<dbReference type="GO" id="GO:0006730">
    <property type="term" value="P:one-carbon metabolic process"/>
    <property type="evidence" value="ECO:0007669"/>
    <property type="project" value="UniProtKB-KW"/>
</dbReference>
<accession>A0A8S5TRL1</accession>
<evidence type="ECO:0000256" key="12">
    <source>
        <dbReference type="ARBA" id="ARBA00022958"/>
    </source>
</evidence>
<keyword evidence="7" id="KW-0808">Transferase</keyword>
<evidence type="ECO:0000256" key="9">
    <source>
        <dbReference type="ARBA" id="ARBA00022741"/>
    </source>
</evidence>
<comment type="similarity">
    <text evidence="4">Belongs to the AdoMet synthase family.</text>
</comment>
<dbReference type="InterPro" id="IPR002133">
    <property type="entry name" value="S-AdoMet_synthetase"/>
</dbReference>
<evidence type="ECO:0000256" key="8">
    <source>
        <dbReference type="ARBA" id="ARBA00022723"/>
    </source>
</evidence>
<proteinExistence type="inferred from homology"/>
<dbReference type="Gene3D" id="3.30.300.10">
    <property type="match status" value="3"/>
</dbReference>
<dbReference type="Pfam" id="PF02773">
    <property type="entry name" value="S-AdoMet_synt_C"/>
    <property type="match status" value="1"/>
</dbReference>
<evidence type="ECO:0000256" key="2">
    <source>
        <dbReference type="ARBA" id="ARBA00001958"/>
    </source>
</evidence>
<name>A0A8S5TRL1_9CAUD</name>
<dbReference type="GO" id="GO:0006556">
    <property type="term" value="P:S-adenosylmethionine biosynthetic process"/>
    <property type="evidence" value="ECO:0007669"/>
    <property type="project" value="InterPro"/>
</dbReference>
<dbReference type="InterPro" id="IPR022636">
    <property type="entry name" value="S-AdoMet_synthetase_sfam"/>
</dbReference>
<evidence type="ECO:0000256" key="11">
    <source>
        <dbReference type="ARBA" id="ARBA00022842"/>
    </source>
</evidence>
<keyword evidence="12" id="KW-0630">Potassium</keyword>
<evidence type="ECO:0000256" key="3">
    <source>
        <dbReference type="ARBA" id="ARBA00005224"/>
    </source>
</evidence>
<dbReference type="GO" id="GO:0004478">
    <property type="term" value="F:methionine adenosyltransferase activity"/>
    <property type="evidence" value="ECO:0007669"/>
    <property type="project" value="UniProtKB-EC"/>
</dbReference>
<comment type="cofactor">
    <cofactor evidence="2">
        <name>K(+)</name>
        <dbReference type="ChEBI" id="CHEBI:29103"/>
    </cofactor>
</comment>
<dbReference type="GO" id="GO:0046872">
    <property type="term" value="F:metal ion binding"/>
    <property type="evidence" value="ECO:0007669"/>
    <property type="project" value="UniProtKB-KW"/>
</dbReference>
<comment type="cofactor">
    <cofactor evidence="1">
        <name>Mg(2+)</name>
        <dbReference type="ChEBI" id="CHEBI:18420"/>
    </cofactor>
</comment>
<dbReference type="GO" id="GO:0005524">
    <property type="term" value="F:ATP binding"/>
    <property type="evidence" value="ECO:0007669"/>
    <property type="project" value="UniProtKB-KW"/>
</dbReference>
<keyword evidence="10" id="KW-0067">ATP-binding</keyword>
<evidence type="ECO:0000256" key="5">
    <source>
        <dbReference type="ARBA" id="ARBA00012828"/>
    </source>
</evidence>
<evidence type="ECO:0000256" key="7">
    <source>
        <dbReference type="ARBA" id="ARBA00022679"/>
    </source>
</evidence>
<evidence type="ECO:0000256" key="4">
    <source>
        <dbReference type="ARBA" id="ARBA00009685"/>
    </source>
</evidence>
<dbReference type="InterPro" id="IPR022628">
    <property type="entry name" value="S-AdoMet_synt_N"/>
</dbReference>
<evidence type="ECO:0000256" key="6">
    <source>
        <dbReference type="ARBA" id="ARBA00022563"/>
    </source>
</evidence>
<dbReference type="Pfam" id="PF02772">
    <property type="entry name" value="S-AdoMet_synt_M"/>
    <property type="match status" value="1"/>
</dbReference>
<dbReference type="PIRSF" id="PIRSF000497">
    <property type="entry name" value="MAT"/>
    <property type="match status" value="1"/>
</dbReference>
<evidence type="ECO:0000256" key="10">
    <source>
        <dbReference type="ARBA" id="ARBA00022840"/>
    </source>
</evidence>
<keyword evidence="6" id="KW-0554">One-carbon metabolism</keyword>
<reference evidence="16" key="1">
    <citation type="journal article" date="2021" name="Proc. Natl. Acad. Sci. U.S.A.">
        <title>A Catalog of Tens of Thousands of Viruses from Human Metagenomes Reveals Hidden Associations with Chronic Diseases.</title>
        <authorList>
            <person name="Tisza M.J."/>
            <person name="Buck C.B."/>
        </authorList>
    </citation>
    <scope>NUCLEOTIDE SEQUENCE</scope>
    <source>
        <strain evidence="16">Ct1SN28</strain>
    </source>
</reference>
<dbReference type="EC" id="2.5.1.6" evidence="5"/>
<keyword evidence="8" id="KW-0479">Metal-binding</keyword>
<evidence type="ECO:0000313" key="16">
    <source>
        <dbReference type="EMBL" id="DAF84816.1"/>
    </source>
</evidence>
<evidence type="ECO:0000259" key="14">
    <source>
        <dbReference type="Pfam" id="PF02772"/>
    </source>
</evidence>
<dbReference type="InterPro" id="IPR022631">
    <property type="entry name" value="ADOMET_SYNTHASE_CS"/>
</dbReference>